<evidence type="ECO:0000259" key="1">
    <source>
        <dbReference type="Pfam" id="PF00910"/>
    </source>
</evidence>
<reference evidence="3 4" key="1">
    <citation type="journal article" date="2021" name="Mol. Plant">
        <title>Genomic insights into the fast growth of paulownias and the formation of Paulownia witches' broom.</title>
        <authorList>
            <person name="Cao Y."/>
            <person name="Sun G."/>
            <person name="Zhai X."/>
            <person name="Xu P."/>
            <person name="Ma L."/>
            <person name="Deng M."/>
            <person name="Zhao Z."/>
            <person name="Yang H."/>
            <person name="Dong Y."/>
            <person name="Shang Z."/>
            <person name="Lv Y."/>
            <person name="Yan L."/>
            <person name="Liu H."/>
            <person name="Cao X."/>
            <person name="Li B."/>
            <person name="Wang Z."/>
            <person name="Zhao X."/>
            <person name="Yu H."/>
            <person name="Wang F."/>
            <person name="Ma W."/>
            <person name="Huang J."/>
            <person name="Fan G."/>
        </authorList>
    </citation>
    <scope>NUCLEOTIDE SEQUENCE [LARGE SCALE GENOMIC DNA]</scope>
    <source>
        <strain evidence="3 4">Zhengzhou</strain>
    </source>
</reference>
<evidence type="ECO:0000259" key="2">
    <source>
        <dbReference type="Pfam" id="PF01719"/>
    </source>
</evidence>
<dbReference type="RefSeq" id="WP_219475296.1">
    <property type="nucleotide sequence ID" value="NZ_CP066882.1"/>
</dbReference>
<dbReference type="Pfam" id="PF00910">
    <property type="entry name" value="RNA_helicase"/>
    <property type="match status" value="1"/>
</dbReference>
<sequence length="376" mass="44135">MKLRICELVINSNLINQSKIENILEAKKKAIQNYAFILHDKDIYQNEKEAQLNGKKIGDIKSPHWHIYLRFNYSQDTKHISQWFNTQENFVSKIKGRFSDALMYMIHANRSDKHQYDEKEVVSNFDWKSESQQDIFNRKYKMDARLKEILSRIASGDIKEYNITKEINIIENNIYSAAIEKAFKYRSNTLKGIERDMECVFITGKSGSGKTTLAKKIAKDKNYQTYISSGSNDILDDYRGEECIILDDLRSNCLGLSDLLKMLDNNTASSVKSRYKNKVLECKLIIITTVKSIDDFFEDIFKKDESIIQLKRRCKLHINLDSKYITFKVWNPVKMEYNKPYKKPNTLLNKFQLKALSEREAKDFIKKDLNINLDED</sequence>
<dbReference type="InterPro" id="IPR002631">
    <property type="entry name" value="Plasmid_rep_OBD"/>
</dbReference>
<dbReference type="Proteomes" id="UP000825369">
    <property type="component" value="Chromosome"/>
</dbReference>
<keyword evidence="4" id="KW-1185">Reference proteome</keyword>
<feature type="domain" description="Plasmid replication protein origin binding" evidence="2">
    <location>
        <begin position="28"/>
        <end position="126"/>
    </location>
</feature>
<accession>A0ABX8TRW3</accession>
<protein>
    <submittedName>
        <fullName evidence="3">AAA family ATPase</fullName>
    </submittedName>
</protein>
<name>A0ABX8TRW3_9MOLU</name>
<feature type="domain" description="Helicase superfamily 3 single-stranded DNA/RNA virus" evidence="1">
    <location>
        <begin position="200"/>
        <end position="289"/>
    </location>
</feature>
<gene>
    <name evidence="3" type="ORF">HGD80_01515</name>
</gene>
<organism evidence="3 4">
    <name type="scientific">Paulownia witches'-broom phytoplasma</name>
    <dbReference type="NCBI Taxonomy" id="39647"/>
    <lineage>
        <taxon>Bacteria</taxon>
        <taxon>Bacillati</taxon>
        <taxon>Mycoplasmatota</taxon>
        <taxon>Mollicutes</taxon>
        <taxon>Acholeplasmatales</taxon>
        <taxon>Acholeplasmataceae</taxon>
        <taxon>Candidatus Phytoplasma</taxon>
        <taxon>16SrI (Aster yellows group)</taxon>
    </lineage>
</organism>
<dbReference type="InterPro" id="IPR000605">
    <property type="entry name" value="Helicase_SF3_ssDNA/RNA_vir"/>
</dbReference>
<dbReference type="EMBL" id="CP066882">
    <property type="protein sequence ID" value="QYC31250.1"/>
    <property type="molecule type" value="Genomic_DNA"/>
</dbReference>
<evidence type="ECO:0000313" key="4">
    <source>
        <dbReference type="Proteomes" id="UP000825369"/>
    </source>
</evidence>
<evidence type="ECO:0000313" key="3">
    <source>
        <dbReference type="EMBL" id="QYC31250.1"/>
    </source>
</evidence>
<proteinExistence type="predicted"/>
<dbReference type="Pfam" id="PF01719">
    <property type="entry name" value="Rep_OBD"/>
    <property type="match status" value="1"/>
</dbReference>